<proteinExistence type="predicted"/>
<keyword evidence="2" id="KW-1185">Reference proteome</keyword>
<accession>A0ABZ3F2Q8</accession>
<dbReference type="RefSeq" id="WP_342759511.1">
    <property type="nucleotide sequence ID" value="NZ_CP146256.1"/>
</dbReference>
<reference evidence="1 2" key="1">
    <citation type="submission" date="2024-02" db="EMBL/GenBank/DDBJ databases">
        <title>Bacterial strain from lacustrine sediment.</title>
        <authorList>
            <person name="Petit C."/>
            <person name="Fadhlaoui K."/>
        </authorList>
    </citation>
    <scope>NUCLEOTIDE SEQUENCE [LARGE SCALE GENOMIC DNA]</scope>
    <source>
        <strain evidence="1 2">IPX-CK</strain>
    </source>
</reference>
<evidence type="ECO:0000313" key="1">
    <source>
        <dbReference type="EMBL" id="XAH75935.1"/>
    </source>
</evidence>
<dbReference type="EMBL" id="CP146256">
    <property type="protein sequence ID" value="XAH75935.1"/>
    <property type="molecule type" value="Genomic_DNA"/>
</dbReference>
<dbReference type="Proteomes" id="UP001451571">
    <property type="component" value="Chromosome"/>
</dbReference>
<gene>
    <name evidence="1" type="ORF">V6984_09310</name>
</gene>
<name>A0ABZ3F2Q8_9FIRM</name>
<evidence type="ECO:0000313" key="2">
    <source>
        <dbReference type="Proteomes" id="UP001451571"/>
    </source>
</evidence>
<protein>
    <submittedName>
        <fullName evidence="1">Uncharacterized protein</fullName>
    </submittedName>
</protein>
<sequence length="106" mass="11929">MKVAYILCNGSSSFDKSGKYDLVLEDGTVIGSHGCSNRSFANHDLTEWRLKELEASKVDIVMSGDKVVWNKDGDNSETMKEFYIANSDYEAVHCYGFSKNWSELSK</sequence>
<organism evidence="1 2">
    <name type="scientific">Kineothrix sedimenti</name>
    <dbReference type="NCBI Taxonomy" id="3123317"/>
    <lineage>
        <taxon>Bacteria</taxon>
        <taxon>Bacillati</taxon>
        <taxon>Bacillota</taxon>
        <taxon>Clostridia</taxon>
        <taxon>Lachnospirales</taxon>
        <taxon>Lachnospiraceae</taxon>
        <taxon>Kineothrix</taxon>
    </lineage>
</organism>